<organism evidence="1 2">
    <name type="scientific">Octadecabacter ascidiaceicola</name>
    <dbReference type="NCBI Taxonomy" id="1655543"/>
    <lineage>
        <taxon>Bacteria</taxon>
        <taxon>Pseudomonadati</taxon>
        <taxon>Pseudomonadota</taxon>
        <taxon>Alphaproteobacteria</taxon>
        <taxon>Rhodobacterales</taxon>
        <taxon>Roseobacteraceae</taxon>
        <taxon>Octadecabacter</taxon>
    </lineage>
</organism>
<accession>A0A238KDL3</accession>
<evidence type="ECO:0008006" key="3">
    <source>
        <dbReference type="Google" id="ProtNLM"/>
    </source>
</evidence>
<name>A0A238KDL3_9RHOB</name>
<reference evidence="2" key="1">
    <citation type="submission" date="2017-05" db="EMBL/GenBank/DDBJ databases">
        <authorList>
            <person name="Rodrigo-Torres L."/>
            <person name="Arahal R. D."/>
            <person name="Lucena T."/>
        </authorList>
    </citation>
    <scope>NUCLEOTIDE SEQUENCE [LARGE SCALE GENOMIC DNA]</scope>
    <source>
        <strain evidence="2">CECT 8868</strain>
    </source>
</reference>
<proteinExistence type="predicted"/>
<dbReference type="EMBL" id="FXYD01000003">
    <property type="protein sequence ID" value="SMX40262.1"/>
    <property type="molecule type" value="Genomic_DNA"/>
</dbReference>
<evidence type="ECO:0000313" key="2">
    <source>
        <dbReference type="Proteomes" id="UP000203464"/>
    </source>
</evidence>
<protein>
    <recommendedName>
        <fullName evidence="3">LysR substrate binding domain protein</fullName>
    </recommendedName>
</protein>
<keyword evidence="2" id="KW-1185">Reference proteome</keyword>
<dbReference type="Gene3D" id="3.40.190.10">
    <property type="entry name" value="Periplasmic binding protein-like II"/>
    <property type="match status" value="1"/>
</dbReference>
<evidence type="ECO:0000313" key="1">
    <source>
        <dbReference type="EMBL" id="SMX40262.1"/>
    </source>
</evidence>
<dbReference type="Proteomes" id="UP000203464">
    <property type="component" value="Unassembled WGS sequence"/>
</dbReference>
<gene>
    <name evidence="1" type="ORF">OCA8868_02335</name>
</gene>
<dbReference type="AlphaFoldDB" id="A0A238KDL3"/>
<sequence length="65" mass="6682">MAVDEAKAGVGVLIGHTALLENAVADGSLVMPFKKTVKSQIALIAGVADGPFETTLRSLLSTFIP</sequence>